<dbReference type="AlphaFoldDB" id="A0A7V8FJD1"/>
<dbReference type="EMBL" id="WNDS01000001">
    <property type="protein sequence ID" value="KAF1017121.1"/>
    <property type="molecule type" value="Genomic_DNA"/>
</dbReference>
<evidence type="ECO:0000313" key="2">
    <source>
        <dbReference type="Proteomes" id="UP000487117"/>
    </source>
</evidence>
<dbReference type="Proteomes" id="UP000487117">
    <property type="component" value="Unassembled WGS sequence"/>
</dbReference>
<evidence type="ECO:0000313" key="1">
    <source>
        <dbReference type="EMBL" id="KAF1017121.1"/>
    </source>
</evidence>
<organism evidence="1 2">
    <name type="scientific">Stenotrophomonas maltophilia</name>
    <name type="common">Pseudomonas maltophilia</name>
    <name type="synonym">Xanthomonas maltophilia</name>
    <dbReference type="NCBI Taxonomy" id="40324"/>
    <lineage>
        <taxon>Bacteria</taxon>
        <taxon>Pseudomonadati</taxon>
        <taxon>Pseudomonadota</taxon>
        <taxon>Gammaproteobacteria</taxon>
        <taxon>Lysobacterales</taxon>
        <taxon>Lysobacteraceae</taxon>
        <taxon>Stenotrophomonas</taxon>
        <taxon>Stenotrophomonas maltophilia group</taxon>
    </lineage>
</organism>
<gene>
    <name evidence="1" type="ORF">GAK31_00380</name>
</gene>
<dbReference type="SUPFAM" id="SSF55073">
    <property type="entry name" value="Nucleotide cyclase"/>
    <property type="match status" value="1"/>
</dbReference>
<name>A0A7V8FJD1_STEMA</name>
<protein>
    <submittedName>
        <fullName evidence="1">Uncharacterized protein</fullName>
    </submittedName>
</protein>
<dbReference type="InterPro" id="IPR029787">
    <property type="entry name" value="Nucleotide_cyclase"/>
</dbReference>
<accession>A0A7V8FJD1</accession>
<proteinExistence type="predicted"/>
<comment type="caution">
    <text evidence="1">The sequence shown here is derived from an EMBL/GenBank/DDBJ whole genome shotgun (WGS) entry which is preliminary data.</text>
</comment>
<reference evidence="2" key="1">
    <citation type="journal article" date="2020" name="MBio">
        <title>Horizontal gene transfer to a defensive symbiont with a reduced genome amongst a multipartite beetle microbiome.</title>
        <authorList>
            <person name="Waterworth S.C."/>
            <person name="Florez L.V."/>
            <person name="Rees E.R."/>
            <person name="Hertweck C."/>
            <person name="Kaltenpoth M."/>
            <person name="Kwan J.C."/>
        </authorList>
    </citation>
    <scope>NUCLEOTIDE SEQUENCE [LARGE SCALE GENOMIC DNA]</scope>
</reference>
<sequence>MVHRRRGTPGQRVPADWSALAAQLDTLNLIFRLSTRYPQGHLYDYRRELLVIIGPACVGPALRWLVRQTRPQHDRAASTGWRIIWCYAVMSHGRTPGRAIGFLGKFIGFMVKFEDRAVAFIDVLGFKALVAGAVNSEDQLNQLSRLIDLLSSAVPTLNSNVDPSVSRHLIPKHVHISDCIILSAPLADAHLPNYDGLSVVVMRAIQLSHFFPNPGYLIRGGISIGKVWHTDVNIVGPAYQEAFLLEQCCRDPIVVLSDSAAEKWQGGSRMCLKDDDRVFVNGLHDYYIPNSHQHGGIEGAFNEYADLADRRLAERLPESAHSEWVWFKNLLESEASEGLKWEQA</sequence>